<gene>
    <name evidence="1" type="ORF">EBAPG3_007545</name>
</gene>
<name>A0A1W6SPC5_9PROT</name>
<reference evidence="1 2" key="1">
    <citation type="journal article" date="2015" name="Int. J. Syst. Evol. Microbiol.">
        <title>Nitrosospira lacus sp. nov., a psychrotolerant, ammonia-oxidizing bacterium from sandy lake sediment.</title>
        <authorList>
            <person name="Urakawa H."/>
            <person name="Garcia J.C."/>
            <person name="Nielsen J.L."/>
            <person name="Le V.Q."/>
            <person name="Kozlowski J.A."/>
            <person name="Stein L.Y."/>
            <person name="Lim C.K."/>
            <person name="Pommerening-Roser A."/>
            <person name="Martens-Habbena W."/>
            <person name="Stahl D.A."/>
            <person name="Klotz M.G."/>
        </authorList>
    </citation>
    <scope>NUCLEOTIDE SEQUENCE [LARGE SCALE GENOMIC DNA]</scope>
    <source>
        <strain evidence="1 2">APG3</strain>
    </source>
</reference>
<sequence>MQPLHGANPFFDPLGPPHTPGGFYLVPESKQDGGTSNFHSLGGWFVWGSLILATWRNSIERWQPVGFKGNWLQKHPADLRSLAFVANGIIIGL</sequence>
<organism evidence="1 2">
    <name type="scientific">Nitrosospira lacus</name>
    <dbReference type="NCBI Taxonomy" id="1288494"/>
    <lineage>
        <taxon>Bacteria</taxon>
        <taxon>Pseudomonadati</taxon>
        <taxon>Pseudomonadota</taxon>
        <taxon>Betaproteobacteria</taxon>
        <taxon>Nitrosomonadales</taxon>
        <taxon>Nitrosomonadaceae</taxon>
        <taxon>Nitrosospira</taxon>
    </lineage>
</organism>
<accession>A0A1W6SPC5</accession>
<dbReference type="RefSeq" id="WP_040851944.1">
    <property type="nucleotide sequence ID" value="NZ_CP021106.3"/>
</dbReference>
<dbReference type="EMBL" id="CP021106">
    <property type="protein sequence ID" value="ARO87637.1"/>
    <property type="molecule type" value="Genomic_DNA"/>
</dbReference>
<dbReference type="Proteomes" id="UP000012179">
    <property type="component" value="Chromosome"/>
</dbReference>
<evidence type="ECO:0000313" key="1">
    <source>
        <dbReference type="EMBL" id="ARO87637.1"/>
    </source>
</evidence>
<evidence type="ECO:0000313" key="2">
    <source>
        <dbReference type="Proteomes" id="UP000012179"/>
    </source>
</evidence>
<protein>
    <submittedName>
        <fullName evidence="1">Uncharacterized protein</fullName>
    </submittedName>
</protein>
<dbReference type="KEGG" id="nlc:EBAPG3_007545"/>
<dbReference type="AlphaFoldDB" id="A0A1W6SPC5"/>
<proteinExistence type="predicted"/>
<keyword evidence="2" id="KW-1185">Reference proteome</keyword>